<evidence type="ECO:0000256" key="1">
    <source>
        <dbReference type="SAM" id="Phobius"/>
    </source>
</evidence>
<dbReference type="EMBL" id="BK014764">
    <property type="protein sequence ID" value="DAD74729.1"/>
    <property type="molecule type" value="Genomic_DNA"/>
</dbReference>
<keyword evidence="1" id="KW-0812">Transmembrane</keyword>
<feature type="transmembrane region" description="Helical" evidence="1">
    <location>
        <begin position="35"/>
        <end position="62"/>
    </location>
</feature>
<keyword evidence="1" id="KW-0472">Membrane</keyword>
<protein>
    <submittedName>
        <fullName evidence="2">Uncharacterized protein</fullName>
    </submittedName>
</protein>
<keyword evidence="1" id="KW-1133">Transmembrane helix</keyword>
<organism evidence="2">
    <name type="scientific">CrAss-like virus sp. ctRQZ5</name>
    <dbReference type="NCBI Taxonomy" id="2826824"/>
    <lineage>
        <taxon>Viruses</taxon>
        <taxon>Duplodnaviria</taxon>
        <taxon>Heunggongvirae</taxon>
        <taxon>Uroviricota</taxon>
        <taxon>Caudoviricetes</taxon>
        <taxon>Crassvirales</taxon>
    </lineage>
</organism>
<reference evidence="2" key="1">
    <citation type="journal article" date="2021" name="Proc. Natl. Acad. Sci. U.S.A.">
        <title>A Catalog of Tens of Thousands of Viruses from Human Metagenomes Reveals Hidden Associations with Chronic Diseases.</title>
        <authorList>
            <person name="Tisza M.J."/>
            <person name="Buck C.B."/>
        </authorList>
    </citation>
    <scope>NUCLEOTIDE SEQUENCE</scope>
    <source>
        <strain evidence="2">CtRQZ5</strain>
    </source>
</reference>
<proteinExistence type="predicted"/>
<accession>A0A8S5LXH4</accession>
<name>A0A8S5LXH4_9CAUD</name>
<feature type="transmembrane region" description="Helical" evidence="1">
    <location>
        <begin position="12"/>
        <end position="29"/>
    </location>
</feature>
<feature type="transmembrane region" description="Helical" evidence="1">
    <location>
        <begin position="83"/>
        <end position="103"/>
    </location>
</feature>
<sequence>MTSFSLIKVINYSKFLICCLTVSTAYITPNNLLTSLFTITCYISISECSTYTIVVYSAILIHSDYFNLSFLSHSISIQTSNRSYYYISVYISLIIPCLILFTIKCNITINGST</sequence>
<evidence type="ECO:0000313" key="2">
    <source>
        <dbReference type="EMBL" id="DAD74729.1"/>
    </source>
</evidence>